<proteinExistence type="predicted"/>
<organism evidence="3 4">
    <name type="scientific">Micromonas commoda (strain RCC299 / NOUM17 / CCMP2709)</name>
    <name type="common">Picoplanktonic green alga</name>
    <dbReference type="NCBI Taxonomy" id="296587"/>
    <lineage>
        <taxon>Eukaryota</taxon>
        <taxon>Viridiplantae</taxon>
        <taxon>Chlorophyta</taxon>
        <taxon>Mamiellophyceae</taxon>
        <taxon>Mamiellales</taxon>
        <taxon>Mamiellaceae</taxon>
        <taxon>Micromonas</taxon>
    </lineage>
</organism>
<evidence type="ECO:0000256" key="1">
    <source>
        <dbReference type="SAM" id="Phobius"/>
    </source>
</evidence>
<keyword evidence="1" id="KW-0812">Transmembrane</keyword>
<dbReference type="Proteomes" id="UP000002009">
    <property type="component" value="Chromosome 4"/>
</dbReference>
<evidence type="ECO:0000313" key="3">
    <source>
        <dbReference type="EMBL" id="ACO62986.1"/>
    </source>
</evidence>
<gene>
    <name evidence="3" type="ORF">MICPUN_57785</name>
</gene>
<keyword evidence="4" id="KW-1185">Reference proteome</keyword>
<dbReference type="GeneID" id="8242630"/>
<dbReference type="AlphaFoldDB" id="C1E3S2"/>
<dbReference type="Pfam" id="PF00583">
    <property type="entry name" value="Acetyltransf_1"/>
    <property type="match status" value="1"/>
</dbReference>
<dbReference type="InterPro" id="IPR016181">
    <property type="entry name" value="Acyl_CoA_acyltransferase"/>
</dbReference>
<keyword evidence="1" id="KW-0472">Membrane</keyword>
<dbReference type="eggNOG" id="ENOG502T2QM">
    <property type="taxonomic scope" value="Eukaryota"/>
</dbReference>
<dbReference type="InterPro" id="IPR000182">
    <property type="entry name" value="GNAT_dom"/>
</dbReference>
<dbReference type="SUPFAM" id="SSF55729">
    <property type="entry name" value="Acyl-CoA N-acyltransferases (Nat)"/>
    <property type="match status" value="1"/>
</dbReference>
<name>C1E3S2_MICCC</name>
<reference evidence="3 4" key="1">
    <citation type="journal article" date="2009" name="Science">
        <title>Green evolution and dynamic adaptations revealed by genomes of the marine picoeukaryotes Micromonas.</title>
        <authorList>
            <person name="Worden A.Z."/>
            <person name="Lee J.H."/>
            <person name="Mock T."/>
            <person name="Rouze P."/>
            <person name="Simmons M.P."/>
            <person name="Aerts A.L."/>
            <person name="Allen A.E."/>
            <person name="Cuvelier M.L."/>
            <person name="Derelle E."/>
            <person name="Everett M.V."/>
            <person name="Foulon E."/>
            <person name="Grimwood J."/>
            <person name="Gundlach H."/>
            <person name="Henrissat B."/>
            <person name="Napoli C."/>
            <person name="McDonald S.M."/>
            <person name="Parker M.S."/>
            <person name="Rombauts S."/>
            <person name="Salamov A."/>
            <person name="Von Dassow P."/>
            <person name="Badger J.H."/>
            <person name="Coutinho P.M."/>
            <person name="Demir E."/>
            <person name="Dubchak I."/>
            <person name="Gentemann C."/>
            <person name="Eikrem W."/>
            <person name="Gready J.E."/>
            <person name="John U."/>
            <person name="Lanier W."/>
            <person name="Lindquist E.A."/>
            <person name="Lucas S."/>
            <person name="Mayer K.F."/>
            <person name="Moreau H."/>
            <person name="Not F."/>
            <person name="Otillar R."/>
            <person name="Panaud O."/>
            <person name="Pangilinan J."/>
            <person name="Paulsen I."/>
            <person name="Piegu B."/>
            <person name="Poliakov A."/>
            <person name="Robbens S."/>
            <person name="Schmutz J."/>
            <person name="Toulza E."/>
            <person name="Wyss T."/>
            <person name="Zelensky A."/>
            <person name="Zhou K."/>
            <person name="Armbrust E.V."/>
            <person name="Bhattacharya D."/>
            <person name="Goodenough U.W."/>
            <person name="Van de Peer Y."/>
            <person name="Grigoriev I.V."/>
        </authorList>
    </citation>
    <scope>NUCLEOTIDE SEQUENCE [LARGE SCALE GENOMIC DNA]</scope>
    <source>
        <strain evidence="4">RCC299 / NOUM17</strain>
    </source>
</reference>
<accession>C1E3S2</accession>
<dbReference type="Gene3D" id="3.40.630.30">
    <property type="match status" value="1"/>
</dbReference>
<keyword evidence="1" id="KW-1133">Transmembrane helix</keyword>
<dbReference type="GO" id="GO:0016747">
    <property type="term" value="F:acyltransferase activity, transferring groups other than amino-acyl groups"/>
    <property type="evidence" value="ECO:0007669"/>
    <property type="project" value="InterPro"/>
</dbReference>
<dbReference type="EMBL" id="CP001325">
    <property type="protein sequence ID" value="ACO62986.1"/>
    <property type="molecule type" value="Genomic_DNA"/>
</dbReference>
<protein>
    <recommendedName>
        <fullName evidence="2">N-acetyltransferase domain-containing protein</fullName>
    </recommendedName>
</protein>
<dbReference type="PROSITE" id="PS51186">
    <property type="entry name" value="GNAT"/>
    <property type="match status" value="1"/>
</dbReference>
<dbReference type="KEGG" id="mis:MICPUN_57785"/>
<dbReference type="OMA" id="ADSWYGA"/>
<feature type="transmembrane region" description="Helical" evidence="1">
    <location>
        <begin position="236"/>
        <end position="256"/>
    </location>
</feature>
<dbReference type="OrthoDB" id="10039976at2759"/>
<dbReference type="InParanoid" id="C1E3S2"/>
<evidence type="ECO:0000313" key="4">
    <source>
        <dbReference type="Proteomes" id="UP000002009"/>
    </source>
</evidence>
<dbReference type="RefSeq" id="XP_002501728.1">
    <property type="nucleotide sequence ID" value="XM_002501682.1"/>
</dbReference>
<sequence>MAPFSESRRRTSRVVQHDSMRVRRCDHEGVRAYAAGVRRAHALCFPEERPEGDDEIDDEFFDRVTFTHDEASVTWFLLCDEDDDESDEEEEQIAPEDRHVVGFAAAVVYATSVYGMHVAVVPSYRGRGLGKWLMREVQLWAIVDKGKDQIQATVDASATRLLRYYEECGAHTERTGFGSADAQTPTVVRIARTFTETIARREVESSRGRRGRVGKRFYGEGIREQKPVRGFGNEALFAWFGWLPVGFLVAMAAARLSK</sequence>
<evidence type="ECO:0000259" key="2">
    <source>
        <dbReference type="PROSITE" id="PS51186"/>
    </source>
</evidence>
<feature type="domain" description="N-acetyltransferase" evidence="2">
    <location>
        <begin position="54"/>
        <end position="195"/>
    </location>
</feature>
<dbReference type="CDD" id="cd04301">
    <property type="entry name" value="NAT_SF"/>
    <property type="match status" value="1"/>
</dbReference>